<dbReference type="Pfam" id="PF23321">
    <property type="entry name" value="R1_ABCA1"/>
    <property type="match status" value="1"/>
</dbReference>
<dbReference type="EMBL" id="GBGD01000074">
    <property type="protein sequence ID" value="JAC88815.1"/>
    <property type="molecule type" value="mRNA"/>
</dbReference>
<dbReference type="GO" id="GO:0016887">
    <property type="term" value="F:ATP hydrolysis activity"/>
    <property type="evidence" value="ECO:0007669"/>
    <property type="project" value="InterPro"/>
</dbReference>
<comment type="subcellular location">
    <subcellularLocation>
        <location evidence="1">Membrane</location>
        <topology evidence="1">Multi-pass membrane protein</topology>
    </subcellularLocation>
</comment>
<protein>
    <submittedName>
        <fullName evidence="10">Putative lipid exporter abca1</fullName>
    </submittedName>
</protein>
<dbReference type="Gene3D" id="3.40.50.300">
    <property type="entry name" value="P-loop containing nucleotide triphosphate hydrolases"/>
    <property type="match status" value="2"/>
</dbReference>
<evidence type="ECO:0000256" key="6">
    <source>
        <dbReference type="ARBA" id="ARBA00023136"/>
    </source>
</evidence>
<dbReference type="PANTHER" id="PTHR19229:SF250">
    <property type="entry name" value="ABC TRANSPORTER DOMAIN-CONTAINING PROTEIN-RELATED"/>
    <property type="match status" value="1"/>
</dbReference>
<feature type="domain" description="ABC transporter" evidence="9">
    <location>
        <begin position="495"/>
        <end position="724"/>
    </location>
</feature>
<dbReference type="CDD" id="cd03263">
    <property type="entry name" value="ABC_subfamily_A"/>
    <property type="match status" value="2"/>
</dbReference>
<feature type="transmembrane region" description="Helical" evidence="8">
    <location>
        <begin position="219"/>
        <end position="239"/>
    </location>
</feature>
<reference evidence="10" key="1">
    <citation type="journal article" date="2015" name="J. Med. Entomol.">
        <title>A Deep Insight Into the Sialotranscriptome of the Chagas Disease Vector, Panstrongylus megistus (Hemiptera: Heteroptera).</title>
        <authorList>
            <person name="Ribeiro J.M."/>
            <person name="Schwarz A."/>
            <person name="Francischetti I.M."/>
        </authorList>
    </citation>
    <scope>NUCLEOTIDE SEQUENCE</scope>
    <source>
        <tissue evidence="10">Salivary glands</tissue>
    </source>
</reference>
<dbReference type="Pfam" id="PF00005">
    <property type="entry name" value="ABC_tran"/>
    <property type="match status" value="2"/>
</dbReference>
<dbReference type="InterPro" id="IPR003439">
    <property type="entry name" value="ABC_transporter-like_ATP-bd"/>
</dbReference>
<feature type="region of interest" description="Disordered" evidence="7">
    <location>
        <begin position="1263"/>
        <end position="1283"/>
    </location>
</feature>
<feature type="non-terminal residue" evidence="10">
    <location>
        <position position="1637"/>
    </location>
</feature>
<keyword evidence="3" id="KW-0547">Nucleotide-binding</keyword>
<keyword evidence="5 8" id="KW-1133">Transmembrane helix</keyword>
<feature type="transmembrane region" description="Helical" evidence="8">
    <location>
        <begin position="370"/>
        <end position="390"/>
    </location>
</feature>
<evidence type="ECO:0000259" key="9">
    <source>
        <dbReference type="PROSITE" id="PS50893"/>
    </source>
</evidence>
<feature type="domain" description="ABC transporter" evidence="9">
    <location>
        <begin position="1285"/>
        <end position="1553"/>
    </location>
</feature>
<name>A0A069DY48_9HEMI</name>
<dbReference type="SUPFAM" id="SSF52540">
    <property type="entry name" value="P-loop containing nucleoside triphosphate hydrolases"/>
    <property type="match status" value="2"/>
</dbReference>
<feature type="transmembrane region" description="Helical" evidence="8">
    <location>
        <begin position="1225"/>
        <end position="1247"/>
    </location>
</feature>
<feature type="non-terminal residue" evidence="10">
    <location>
        <position position="1"/>
    </location>
</feature>
<feature type="transmembrane region" description="Helical" evidence="8">
    <location>
        <begin position="259"/>
        <end position="280"/>
    </location>
</feature>
<proteinExistence type="evidence at transcript level"/>
<feature type="transmembrane region" description="Helical" evidence="8">
    <location>
        <begin position="1103"/>
        <end position="1126"/>
    </location>
</feature>
<dbReference type="PANTHER" id="PTHR19229">
    <property type="entry name" value="ATP-BINDING CASSETTE TRANSPORTER SUBFAMILY A ABCA"/>
    <property type="match status" value="1"/>
</dbReference>
<dbReference type="InterPro" id="IPR003593">
    <property type="entry name" value="AAA+_ATPase"/>
</dbReference>
<feature type="transmembrane region" description="Helical" evidence="8">
    <location>
        <begin position="854"/>
        <end position="873"/>
    </location>
</feature>
<dbReference type="InterPro" id="IPR027417">
    <property type="entry name" value="P-loop_NTPase"/>
</dbReference>
<evidence type="ECO:0000256" key="3">
    <source>
        <dbReference type="ARBA" id="ARBA00022741"/>
    </source>
</evidence>
<dbReference type="GO" id="GO:0005524">
    <property type="term" value="F:ATP binding"/>
    <property type="evidence" value="ECO:0007669"/>
    <property type="project" value="UniProtKB-KW"/>
</dbReference>
<dbReference type="InterPro" id="IPR013525">
    <property type="entry name" value="ABC2_TM"/>
</dbReference>
<dbReference type="InterPro" id="IPR026082">
    <property type="entry name" value="ABCA"/>
</dbReference>
<evidence type="ECO:0000256" key="5">
    <source>
        <dbReference type="ARBA" id="ARBA00022989"/>
    </source>
</evidence>
<keyword evidence="6 8" id="KW-0472">Membrane</keyword>
<dbReference type="InterPro" id="IPR056264">
    <property type="entry name" value="R2_ABCA1-4-like"/>
</dbReference>
<evidence type="ECO:0000256" key="7">
    <source>
        <dbReference type="SAM" id="MobiDB-lite"/>
    </source>
</evidence>
<evidence type="ECO:0000256" key="8">
    <source>
        <dbReference type="SAM" id="Phobius"/>
    </source>
</evidence>
<dbReference type="GO" id="GO:0005319">
    <property type="term" value="F:lipid transporter activity"/>
    <property type="evidence" value="ECO:0007669"/>
    <property type="project" value="TreeGrafter"/>
</dbReference>
<feature type="transmembrane region" description="Helical" evidence="8">
    <location>
        <begin position="301"/>
        <end position="325"/>
    </location>
</feature>
<dbReference type="FunFam" id="3.40.50.300:FF:000933">
    <property type="entry name" value="ABC transporter A family member 7"/>
    <property type="match status" value="1"/>
</dbReference>
<evidence type="ECO:0000313" key="10">
    <source>
        <dbReference type="EMBL" id="JAC88815.1"/>
    </source>
</evidence>
<dbReference type="SMART" id="SM00382">
    <property type="entry name" value="AAA"/>
    <property type="match status" value="2"/>
</dbReference>
<keyword evidence="4" id="KW-0067">ATP-binding</keyword>
<dbReference type="GO" id="GO:0016020">
    <property type="term" value="C:membrane"/>
    <property type="evidence" value="ECO:0007669"/>
    <property type="project" value="UniProtKB-SubCell"/>
</dbReference>
<organism evidence="10">
    <name type="scientific">Panstrongylus megistus</name>
    <dbReference type="NCBI Taxonomy" id="65343"/>
    <lineage>
        <taxon>Eukaryota</taxon>
        <taxon>Metazoa</taxon>
        <taxon>Ecdysozoa</taxon>
        <taxon>Arthropoda</taxon>
        <taxon>Hexapoda</taxon>
        <taxon>Insecta</taxon>
        <taxon>Pterygota</taxon>
        <taxon>Neoptera</taxon>
        <taxon>Paraneoptera</taxon>
        <taxon>Hemiptera</taxon>
        <taxon>Heteroptera</taxon>
        <taxon>Panheteroptera</taxon>
        <taxon>Cimicomorpha</taxon>
        <taxon>Reduviidae</taxon>
        <taxon>Triatominae</taxon>
        <taxon>Panstrongylus</taxon>
    </lineage>
</organism>
<accession>A0A069DY48</accession>
<dbReference type="PROSITE" id="PS50893">
    <property type="entry name" value="ABC_TRANSPORTER_2"/>
    <property type="match status" value="2"/>
</dbReference>
<feature type="transmembrane region" description="Helical" evidence="8">
    <location>
        <begin position="402"/>
        <end position="427"/>
    </location>
</feature>
<sequence length="1637" mass="185614">VLLKALFSRKRHYVYTILDFALPLLLAYLLILFKGQNSRDEIEPEKIFPPRVKDFLMKYSYDSKLDILYTPNSTDTNYIMSRVKDKLDPEKLGYFMAMQNDTDMEKWLYRYSVSNETTYWQQGYGIVFHNISDNTLEYSIKNTKFNIWHTSLLFPEFPLPGPVESGTDYLSHGFLALQMAIDEAYMEKEGVKPIDWSLQEFPYPQYRRVDMFTTIYKEVMPYCLCYGYLFTVITLIIKIGEEKKSGISERIKMFGVQPLITYLGWIIEYAIVSLVTSLAVTGLLTYSKLSQNGAVLEKSSFAVIWITIWFFYLSGTSMALTVASFFPRPKYSVFVGILLWLSSFGFFSYIMNKSPGLETLFFMSMIPNGYLLSSVNAVIHLEFLGTGATFSNLFHYSGRDGITLSLGCAWIAALFGWLVFNALVLYLDAVMPGPYGLPKPWYFILPKRFLRSICKIGPTKTTSVFEDGSDCLVKNKENDSKIICEPVGDSLHVGIEIKNLSKTYGTIDALKNFSINIHENEITALLGHNGAGKTTLLSVITGMLAPSSGVVLTDGYNVFENLEKFRNDLGYCPQDDLLLPDLTVVEHLIFFGMVKGLSMNEANNKAAALIDNCMLTEKRQTKISELSGGMKRKLCLALSLVNNPKILILDEPTSGLDPESRRAIWNILLELRQNHTIVFTTHFMEEADVLGDRIAIMSHGELKCYGTPLFLKKTYGSGYQVTILLDTDSAVDNIKEIVNSEISESSVCNESKDSITFQLPLNSVDKFPTLFEQLEMLKNVKSLAVSCTTIDDVFQKVNEKEGVKFNVDEVDMPLRLCQLQDEGLTRQLKNRIRLQWQRLCAIGVKKWIWIRRNWILTSLYLALPLVLVVISTYKMSTSTTTEDLKPLDLNLNIYGPTDVVFGNNQTNLGESFLIQIKNTQSTIINAESSSVVDALLEYGRKDEAKFRTAMLVAANMSEDWPTVLYSSIGYHSIPIAANLISNTIINSASPNSQKYRIITHNDPYLFSSDSCSNGASDMAFSMTFTILLIMEMTFIGSFFIILVHTERITIFKDLQLYSGLRYYCYWLFNFFVDFFIYFLIILLLMVVMIIFDPSAMITNSAGRFIVVFLLFGLSTLWCVYLCSFFFKTYNSSMLFYTIISMGLCLAGVIIYSFDAYKHWKYVFFFNPLNPLAAAIFKIISEAKFNQMCEICTGPSIAMMCKAKREMENVEDFDTTYELIYLGVDWIPYLGLIFLIEAGFFSYLWHYIKSIYIGDIREPQSLDKDVQDEKNKIQSQQNETGREHQLSIVNGLAKKYTRNITAVKDVSFGVSPGECFGLLGTNGAGKSTTFQMLTTFIRPTQGDAAINIKRPTNDDASVNNQRLTQGDTIISTDGGSAQDDVPVTYSLKRHRNQYKDRIGYCPQSGGLMADLTGRETLRMFAALNGEAPSEVDDIVKKWINLLGLNQYADRPTSTYSGGNLRKLSTAIALIGNSSIVFLDEPTTGVDPVARRKIWHVLRMSLKNKQTIIIASHSMDECEALCDRLTIMVRGTMQCIGNIQYLKKTHSKGFTILIKLGVINTETLTKLKQKMESLFSHLCTLRDEHKGLLHYHLEDPNCRWSMLFRNMAELKEEFSEGVEDYVLTDSSLEQIFLAFASEY</sequence>
<evidence type="ECO:0000256" key="1">
    <source>
        <dbReference type="ARBA" id="ARBA00004141"/>
    </source>
</evidence>
<dbReference type="Pfam" id="PF12698">
    <property type="entry name" value="ABC2_membrane_3"/>
    <property type="match status" value="2"/>
</dbReference>
<dbReference type="PROSITE" id="PS00211">
    <property type="entry name" value="ABC_TRANSPORTER_1"/>
    <property type="match status" value="1"/>
</dbReference>
<feature type="transmembrane region" description="Helical" evidence="8">
    <location>
        <begin position="1018"/>
        <end position="1043"/>
    </location>
</feature>
<keyword evidence="2 8" id="KW-0812">Transmembrane</keyword>
<feature type="transmembrane region" description="Helical" evidence="8">
    <location>
        <begin position="331"/>
        <end position="350"/>
    </location>
</feature>
<evidence type="ECO:0000256" key="2">
    <source>
        <dbReference type="ARBA" id="ARBA00022692"/>
    </source>
</evidence>
<feature type="transmembrane region" description="Helical" evidence="8">
    <location>
        <begin position="12"/>
        <end position="33"/>
    </location>
</feature>
<feature type="transmembrane region" description="Helical" evidence="8">
    <location>
        <begin position="1064"/>
        <end position="1091"/>
    </location>
</feature>
<evidence type="ECO:0000256" key="4">
    <source>
        <dbReference type="ARBA" id="ARBA00022840"/>
    </source>
</evidence>
<feature type="transmembrane region" description="Helical" evidence="8">
    <location>
        <begin position="1133"/>
        <end position="1153"/>
    </location>
</feature>
<dbReference type="GO" id="GO:0140359">
    <property type="term" value="F:ABC-type transporter activity"/>
    <property type="evidence" value="ECO:0007669"/>
    <property type="project" value="InterPro"/>
</dbReference>
<dbReference type="InterPro" id="IPR017871">
    <property type="entry name" value="ABC_transporter-like_CS"/>
</dbReference>